<protein>
    <recommendedName>
        <fullName evidence="3">Fido domain-containing protein</fullName>
    </recommendedName>
</protein>
<keyword evidence="2" id="KW-0067">ATP-binding</keyword>
<evidence type="ECO:0000256" key="2">
    <source>
        <dbReference type="PIRSR" id="PIRSR640198-2"/>
    </source>
</evidence>
<feature type="domain" description="Fido" evidence="3">
    <location>
        <begin position="1"/>
        <end position="89"/>
    </location>
</feature>
<evidence type="ECO:0000256" key="1">
    <source>
        <dbReference type="PIRSR" id="PIRSR640198-1"/>
    </source>
</evidence>
<dbReference type="EMBL" id="BHZE01000001">
    <property type="protein sequence ID" value="GCD76629.1"/>
    <property type="molecule type" value="Genomic_DNA"/>
</dbReference>
<feature type="active site" evidence="1">
    <location>
        <position position="25"/>
    </location>
</feature>
<name>A0A401XHY8_9FLAO</name>
<dbReference type="InterPro" id="IPR036597">
    <property type="entry name" value="Fido-like_dom_sf"/>
</dbReference>
<gene>
    <name evidence="4" type="ORF">JCM31826_01110</name>
</gene>
<accession>A0A401XHY8</accession>
<dbReference type="Proteomes" id="UP000286715">
    <property type="component" value="Unassembled WGS sequence"/>
</dbReference>
<dbReference type="GO" id="GO:0005524">
    <property type="term" value="F:ATP binding"/>
    <property type="evidence" value="ECO:0007669"/>
    <property type="project" value="UniProtKB-KW"/>
</dbReference>
<feature type="binding site" evidence="2">
    <location>
        <begin position="67"/>
        <end position="68"/>
    </location>
    <ligand>
        <name>ATP</name>
        <dbReference type="ChEBI" id="CHEBI:30616"/>
    </ligand>
</feature>
<proteinExistence type="predicted"/>
<organism evidence="4 5">
    <name type="scientific">Thermaurantimonas aggregans</name>
    <dbReference type="NCBI Taxonomy" id="2173829"/>
    <lineage>
        <taxon>Bacteria</taxon>
        <taxon>Pseudomonadati</taxon>
        <taxon>Bacteroidota</taxon>
        <taxon>Flavobacteriia</taxon>
        <taxon>Flavobacteriales</taxon>
        <taxon>Schleiferiaceae</taxon>
        <taxon>Thermaurantimonas</taxon>
    </lineage>
</organism>
<evidence type="ECO:0000313" key="5">
    <source>
        <dbReference type="Proteomes" id="UP000286715"/>
    </source>
</evidence>
<dbReference type="InterPro" id="IPR003812">
    <property type="entry name" value="Fido"/>
</dbReference>
<evidence type="ECO:0000313" key="4">
    <source>
        <dbReference type="EMBL" id="GCD76629.1"/>
    </source>
</evidence>
<dbReference type="PANTHER" id="PTHR13504:SF38">
    <property type="entry name" value="FIDO DOMAIN-CONTAINING PROTEIN"/>
    <property type="match status" value="1"/>
</dbReference>
<dbReference type="InterPro" id="IPR040198">
    <property type="entry name" value="Fido_containing"/>
</dbReference>
<dbReference type="AlphaFoldDB" id="A0A401XHY8"/>
<reference evidence="4 5" key="1">
    <citation type="submission" date="2018-11" db="EMBL/GenBank/DDBJ databases">
        <title>Schleiferia aggregans sp. nov., a moderately thermophilic heterotrophic bacterium isolated from microbial mats at a terrestrial hot spring.</title>
        <authorList>
            <person name="Iino T."/>
            <person name="Ohkuma M."/>
            <person name="Haruta S."/>
        </authorList>
    </citation>
    <scope>NUCLEOTIDE SEQUENCE [LARGE SCALE GENOMIC DNA]</scope>
    <source>
        <strain evidence="4 5">LA</strain>
    </source>
</reference>
<comment type="caution">
    <text evidence="4">The sequence shown here is derived from an EMBL/GenBank/DDBJ whole genome shotgun (WGS) entry which is preliminary data.</text>
</comment>
<dbReference type="PROSITE" id="PS51459">
    <property type="entry name" value="FIDO"/>
    <property type="match status" value="1"/>
</dbReference>
<keyword evidence="5" id="KW-1185">Reference proteome</keyword>
<dbReference type="PANTHER" id="PTHR13504">
    <property type="entry name" value="FIDO DOMAIN-CONTAINING PROTEIN DDB_G0283145"/>
    <property type="match status" value="1"/>
</dbReference>
<sequence>MHNDQIHLPDILRIAIAHYQFETIHPFLDGNGRMGRLLITLLLLDRKILQKPLLYISSFFERDRYLYYIRLHRVRTDGDMYGWIKYFLVGVVETAEQALDKLHSILNVKREVESLVNYQFGKRTAKGMCKLNALYENPYIKIDKVVDITGLSFKAASDLVALFVDQNILFIDHYILYEITGQSRNRIFVFKRYLLKFLKN</sequence>
<feature type="binding site" evidence="2">
    <location>
        <begin position="29"/>
        <end position="36"/>
    </location>
    <ligand>
        <name>ATP</name>
        <dbReference type="ChEBI" id="CHEBI:30616"/>
    </ligand>
</feature>
<dbReference type="SUPFAM" id="SSF140931">
    <property type="entry name" value="Fic-like"/>
    <property type="match status" value="1"/>
</dbReference>
<evidence type="ECO:0000259" key="3">
    <source>
        <dbReference type="PROSITE" id="PS51459"/>
    </source>
</evidence>
<dbReference type="Pfam" id="PF02661">
    <property type="entry name" value="Fic"/>
    <property type="match status" value="1"/>
</dbReference>
<keyword evidence="2" id="KW-0547">Nucleotide-binding</keyword>
<dbReference type="Gene3D" id="1.10.3290.10">
    <property type="entry name" value="Fido-like domain"/>
    <property type="match status" value="1"/>
</dbReference>